<accession>X0S039</accession>
<gene>
    <name evidence="1" type="ORF">S01H1_12506</name>
</gene>
<proteinExistence type="predicted"/>
<dbReference type="EMBL" id="BARS01006425">
    <property type="protein sequence ID" value="GAF68616.1"/>
    <property type="molecule type" value="Genomic_DNA"/>
</dbReference>
<name>X0S039_9ZZZZ</name>
<sequence length="164" mass="17727">DSKKPDALTIAEMAGPRWAIVQALAQLLDERGAGKLCLHHLGCDREMAELARSFGWRSKPRGFHGTVGIIDPLGFWQACAPLFAERLGAGRAGRLRLAADGPLRITCGDEQIELDGTGELTNLVFLAPHRRSELATGLPPGSDLAAMLNELFPLPLVDYGLNYI</sequence>
<reference evidence="1" key="1">
    <citation type="journal article" date="2014" name="Front. Microbiol.">
        <title>High frequency of phylogenetically diverse reductive dehalogenase-homologous genes in deep subseafloor sedimentary metagenomes.</title>
        <authorList>
            <person name="Kawai M."/>
            <person name="Futagami T."/>
            <person name="Toyoda A."/>
            <person name="Takaki Y."/>
            <person name="Nishi S."/>
            <person name="Hori S."/>
            <person name="Arai W."/>
            <person name="Tsubouchi T."/>
            <person name="Morono Y."/>
            <person name="Uchiyama I."/>
            <person name="Ito T."/>
            <person name="Fujiyama A."/>
            <person name="Inagaki F."/>
            <person name="Takami H."/>
        </authorList>
    </citation>
    <scope>NUCLEOTIDE SEQUENCE</scope>
    <source>
        <strain evidence="1">Expedition CK06-06</strain>
    </source>
</reference>
<protein>
    <submittedName>
        <fullName evidence="1">Uncharacterized protein</fullName>
    </submittedName>
</protein>
<comment type="caution">
    <text evidence="1">The sequence shown here is derived from an EMBL/GenBank/DDBJ whole genome shotgun (WGS) entry which is preliminary data.</text>
</comment>
<organism evidence="1">
    <name type="scientific">marine sediment metagenome</name>
    <dbReference type="NCBI Taxonomy" id="412755"/>
    <lineage>
        <taxon>unclassified sequences</taxon>
        <taxon>metagenomes</taxon>
        <taxon>ecological metagenomes</taxon>
    </lineage>
</organism>
<evidence type="ECO:0000313" key="1">
    <source>
        <dbReference type="EMBL" id="GAF68616.1"/>
    </source>
</evidence>
<dbReference type="AlphaFoldDB" id="X0S039"/>
<feature type="non-terminal residue" evidence="1">
    <location>
        <position position="1"/>
    </location>
</feature>